<protein>
    <recommendedName>
        <fullName evidence="4">DUF3953 domain-containing protein</fullName>
    </recommendedName>
</protein>
<organism evidence="2 3">
    <name type="scientific">Clostridium neuense</name>
    <dbReference type="NCBI Taxonomy" id="1728934"/>
    <lineage>
        <taxon>Bacteria</taxon>
        <taxon>Bacillati</taxon>
        <taxon>Bacillota</taxon>
        <taxon>Clostridia</taxon>
        <taxon>Eubacteriales</taxon>
        <taxon>Clostridiaceae</taxon>
        <taxon>Clostridium</taxon>
    </lineage>
</organism>
<name>A0ABW8TKQ3_9CLOT</name>
<reference evidence="2 3" key="1">
    <citation type="submission" date="2024-11" db="EMBL/GenBank/DDBJ databases">
        <authorList>
            <person name="Heng Y.C."/>
            <person name="Lim A.C.H."/>
            <person name="Lee J.K.Y."/>
            <person name="Kittelmann S."/>
        </authorList>
    </citation>
    <scope>NUCLEOTIDE SEQUENCE [LARGE SCALE GENOMIC DNA]</scope>
    <source>
        <strain evidence="2 3">WILCCON 0114</strain>
    </source>
</reference>
<feature type="transmembrane region" description="Helical" evidence="1">
    <location>
        <begin position="6"/>
        <end position="26"/>
    </location>
</feature>
<comment type="caution">
    <text evidence="2">The sequence shown here is derived from an EMBL/GenBank/DDBJ whole genome shotgun (WGS) entry which is preliminary data.</text>
</comment>
<evidence type="ECO:0000256" key="1">
    <source>
        <dbReference type="SAM" id="Phobius"/>
    </source>
</evidence>
<evidence type="ECO:0000313" key="2">
    <source>
        <dbReference type="EMBL" id="MFL0253060.1"/>
    </source>
</evidence>
<evidence type="ECO:0008006" key="4">
    <source>
        <dbReference type="Google" id="ProtNLM"/>
    </source>
</evidence>
<keyword evidence="1" id="KW-0472">Membrane</keyword>
<accession>A0ABW8TKQ3</accession>
<proteinExistence type="predicted"/>
<keyword evidence="3" id="KW-1185">Reference proteome</keyword>
<gene>
    <name evidence="2" type="ORF">ACJDT4_21875</name>
</gene>
<keyword evidence="1" id="KW-0812">Transmembrane</keyword>
<dbReference type="Proteomes" id="UP001623592">
    <property type="component" value="Unassembled WGS sequence"/>
</dbReference>
<sequence length="90" mass="10424">MLKKTVGFLSWTLVVVTTACLIFTLLTTYQFISIQYFGNYKIFDIFMTFTMIVWAVNFFDNSDKSRSLFYSGGCAFIALGTMFFMYMGVF</sequence>
<dbReference type="RefSeq" id="WP_406789723.1">
    <property type="nucleotide sequence ID" value="NZ_JBJIAA010000024.1"/>
</dbReference>
<dbReference type="EMBL" id="JBJIAA010000024">
    <property type="protein sequence ID" value="MFL0253060.1"/>
    <property type="molecule type" value="Genomic_DNA"/>
</dbReference>
<keyword evidence="1" id="KW-1133">Transmembrane helix</keyword>
<feature type="transmembrane region" description="Helical" evidence="1">
    <location>
        <begin position="68"/>
        <end position="89"/>
    </location>
</feature>
<dbReference type="PROSITE" id="PS51257">
    <property type="entry name" value="PROKAR_LIPOPROTEIN"/>
    <property type="match status" value="1"/>
</dbReference>
<feature type="transmembrane region" description="Helical" evidence="1">
    <location>
        <begin position="38"/>
        <end position="56"/>
    </location>
</feature>
<evidence type="ECO:0000313" key="3">
    <source>
        <dbReference type="Proteomes" id="UP001623592"/>
    </source>
</evidence>